<dbReference type="InterPro" id="IPR029058">
    <property type="entry name" value="AB_hydrolase_fold"/>
</dbReference>
<keyword evidence="3" id="KW-1185">Reference proteome</keyword>
<dbReference type="Gene3D" id="3.40.50.1820">
    <property type="entry name" value="alpha/beta hydrolase"/>
    <property type="match status" value="1"/>
</dbReference>
<sequence length="285" mass="31377">MRLRAALIRTAINTTGLLAPGLAGRWALHLYRYPAVRVAVRPAEEPMMRRATRDRLTVAGKETVVYSWGDGRRPVLLTHGWLSRASRLAPLAEALLDAGYSPVTFDAPGCGESAGRETSILEYRELARRLHARHGRFAAVVGHSVGGLSLFFALRDEVKAERLVSIAAPAEFDYLVDGFRASLGLSHRVVPHLRQGIERRIFPAEVDIWRRFSATHRPAELTLPMLLVHDEADDMIDIGQSRLVAAAYEGQARLLVTRGLGHRRIISDPAVLEAVVGFVSADDLG</sequence>
<name>A0ABU2LUT7_9ACTN</name>
<dbReference type="GO" id="GO:0016787">
    <property type="term" value="F:hydrolase activity"/>
    <property type="evidence" value="ECO:0007669"/>
    <property type="project" value="UniProtKB-KW"/>
</dbReference>
<reference evidence="3" key="1">
    <citation type="submission" date="2023-07" db="EMBL/GenBank/DDBJ databases">
        <title>30 novel species of actinomycetes from the DSMZ collection.</title>
        <authorList>
            <person name="Nouioui I."/>
        </authorList>
    </citation>
    <scope>NUCLEOTIDE SEQUENCE [LARGE SCALE GENOMIC DNA]</scope>
    <source>
        <strain evidence="3">DSM 44918</strain>
    </source>
</reference>
<accession>A0ABU2LUT7</accession>
<dbReference type="RefSeq" id="WP_311601565.1">
    <property type="nucleotide sequence ID" value="NZ_JAVREM010000038.1"/>
</dbReference>
<evidence type="ECO:0000313" key="2">
    <source>
        <dbReference type="EMBL" id="MDT0321355.1"/>
    </source>
</evidence>
<dbReference type="Pfam" id="PF12697">
    <property type="entry name" value="Abhydrolase_6"/>
    <property type="match status" value="1"/>
</dbReference>
<feature type="domain" description="AB hydrolase-1" evidence="1">
    <location>
        <begin position="75"/>
        <end position="272"/>
    </location>
</feature>
<dbReference type="EMBL" id="JAVREM010000038">
    <property type="protein sequence ID" value="MDT0321355.1"/>
    <property type="molecule type" value="Genomic_DNA"/>
</dbReference>
<dbReference type="Proteomes" id="UP001183420">
    <property type="component" value="Unassembled WGS sequence"/>
</dbReference>
<organism evidence="2 3">
    <name type="scientific">Streptomyces millisiae</name>
    <dbReference type="NCBI Taxonomy" id="3075542"/>
    <lineage>
        <taxon>Bacteria</taxon>
        <taxon>Bacillati</taxon>
        <taxon>Actinomycetota</taxon>
        <taxon>Actinomycetes</taxon>
        <taxon>Kitasatosporales</taxon>
        <taxon>Streptomycetaceae</taxon>
        <taxon>Streptomyces</taxon>
    </lineage>
</organism>
<evidence type="ECO:0000259" key="1">
    <source>
        <dbReference type="Pfam" id="PF12697"/>
    </source>
</evidence>
<keyword evidence="2" id="KW-0378">Hydrolase</keyword>
<gene>
    <name evidence="2" type="ORF">RNC47_23795</name>
</gene>
<comment type="caution">
    <text evidence="2">The sequence shown here is derived from an EMBL/GenBank/DDBJ whole genome shotgun (WGS) entry which is preliminary data.</text>
</comment>
<dbReference type="SUPFAM" id="SSF53474">
    <property type="entry name" value="alpha/beta-Hydrolases"/>
    <property type="match status" value="1"/>
</dbReference>
<evidence type="ECO:0000313" key="3">
    <source>
        <dbReference type="Proteomes" id="UP001183420"/>
    </source>
</evidence>
<proteinExistence type="predicted"/>
<dbReference type="InterPro" id="IPR000073">
    <property type="entry name" value="AB_hydrolase_1"/>
</dbReference>
<protein>
    <submittedName>
        <fullName evidence="2">Alpha/beta hydrolase</fullName>
    </submittedName>
</protein>